<dbReference type="EMBL" id="JAGTXO010000003">
    <property type="protein sequence ID" value="KAG8469107.1"/>
    <property type="molecule type" value="Genomic_DNA"/>
</dbReference>
<dbReference type="Proteomes" id="UP000751190">
    <property type="component" value="Unassembled WGS sequence"/>
</dbReference>
<reference evidence="1" key="1">
    <citation type="submission" date="2021-05" db="EMBL/GenBank/DDBJ databases">
        <title>The genome of the haptophyte Pavlova lutheri (Diacronema luteri, Pavlovales) - a model for lipid biosynthesis in eukaryotic algae.</title>
        <authorList>
            <person name="Hulatt C.J."/>
            <person name="Posewitz M.C."/>
        </authorList>
    </citation>
    <scope>NUCLEOTIDE SEQUENCE</scope>
    <source>
        <strain evidence="1">NIVA-4/92</strain>
    </source>
</reference>
<evidence type="ECO:0000313" key="1">
    <source>
        <dbReference type="EMBL" id="KAG8469107.1"/>
    </source>
</evidence>
<dbReference type="OrthoDB" id="302966at2759"/>
<name>A0A8J5XV31_DIALT</name>
<comment type="caution">
    <text evidence="1">The sequence shown here is derived from an EMBL/GenBank/DDBJ whole genome shotgun (WGS) entry which is preliminary data.</text>
</comment>
<protein>
    <submittedName>
        <fullName evidence="1">Uncharacterized protein</fullName>
    </submittedName>
</protein>
<dbReference type="OMA" id="DGMYWHY"/>
<keyword evidence="2" id="KW-1185">Reference proteome</keyword>
<dbReference type="AlphaFoldDB" id="A0A8J5XV31"/>
<accession>A0A8J5XV31</accession>
<evidence type="ECO:0000313" key="2">
    <source>
        <dbReference type="Proteomes" id="UP000751190"/>
    </source>
</evidence>
<sequence length="363" mass="37800">MGARAPRAAHSVYGPIDGASFPAPLPPREAGACANGDRRYLWTDAFAVLALATIADNLDGAPPGSPLGEPARFRCAAGALVNAVHAGLGAPRSPAAADAMRADPRSPTGHVGLRIGKVSSAPRTDVGMALDGQYFHYLDKWLLALVRAGRADDAAAIAKAAFPPFFDAGPHGDGRGGGVRWKLSADASAPLGLAHARATDDTLGARIVLGLVEHHRSRAAPSLRAELALLDAALRGYVPRATDDPLGWGLQAFFDGFVRGQPRARALAALAPRALDARHFALPFRLYGALLGARVALMRPAGAPLARAADVERLMDAGLERERRAAAADGQEHTSINRVMLAACCIATPGAFAPRDGEPLVEF</sequence>
<organism evidence="1 2">
    <name type="scientific">Diacronema lutheri</name>
    <name type="common">Unicellular marine alga</name>
    <name type="synonym">Monochrysis lutheri</name>
    <dbReference type="NCBI Taxonomy" id="2081491"/>
    <lineage>
        <taxon>Eukaryota</taxon>
        <taxon>Haptista</taxon>
        <taxon>Haptophyta</taxon>
        <taxon>Pavlovophyceae</taxon>
        <taxon>Pavlovales</taxon>
        <taxon>Pavlovaceae</taxon>
        <taxon>Diacronema</taxon>
    </lineage>
</organism>
<proteinExistence type="predicted"/>
<gene>
    <name evidence="1" type="ORF">KFE25_007625</name>
</gene>